<evidence type="ECO:0000313" key="2">
    <source>
        <dbReference type="Proteomes" id="UP000324748"/>
    </source>
</evidence>
<name>A0A5B0LTA5_PUCGR</name>
<dbReference type="Proteomes" id="UP000324748">
    <property type="component" value="Unassembled WGS sequence"/>
</dbReference>
<comment type="caution">
    <text evidence="1">The sequence shown here is derived from an EMBL/GenBank/DDBJ whole genome shotgun (WGS) entry which is preliminary data.</text>
</comment>
<accession>A0A5B0LTA5</accession>
<feature type="non-terminal residue" evidence="1">
    <location>
        <position position="1"/>
    </location>
</feature>
<reference evidence="1 2" key="1">
    <citation type="submission" date="2019-05" db="EMBL/GenBank/DDBJ databases">
        <title>Emergence of the Ug99 lineage of the wheat stem rust pathogen through somatic hybridization.</title>
        <authorList>
            <person name="Li F."/>
            <person name="Upadhyaya N.M."/>
            <person name="Sperschneider J."/>
            <person name="Matny O."/>
            <person name="Nguyen-Phuc H."/>
            <person name="Mago R."/>
            <person name="Raley C."/>
            <person name="Miller M.E."/>
            <person name="Silverstein K.A.T."/>
            <person name="Henningsen E."/>
            <person name="Hirsch C.D."/>
            <person name="Visser B."/>
            <person name="Pretorius Z.A."/>
            <person name="Steffenson B.J."/>
            <person name="Schwessinger B."/>
            <person name="Dodds P.N."/>
            <person name="Figueroa M."/>
        </authorList>
    </citation>
    <scope>NUCLEOTIDE SEQUENCE [LARGE SCALE GENOMIC DNA]</scope>
    <source>
        <strain evidence="1">21-0</strain>
    </source>
</reference>
<evidence type="ECO:0000313" key="1">
    <source>
        <dbReference type="EMBL" id="KAA1067662.1"/>
    </source>
</evidence>
<dbReference type="AlphaFoldDB" id="A0A5B0LTA5"/>
<dbReference type="EMBL" id="VSWC01000184">
    <property type="protein sequence ID" value="KAA1067662.1"/>
    <property type="molecule type" value="Genomic_DNA"/>
</dbReference>
<proteinExistence type="predicted"/>
<protein>
    <submittedName>
        <fullName evidence="1">Uncharacterized protein</fullName>
    </submittedName>
</protein>
<organism evidence="1 2">
    <name type="scientific">Puccinia graminis f. sp. tritici</name>
    <dbReference type="NCBI Taxonomy" id="56615"/>
    <lineage>
        <taxon>Eukaryota</taxon>
        <taxon>Fungi</taxon>
        <taxon>Dikarya</taxon>
        <taxon>Basidiomycota</taxon>
        <taxon>Pucciniomycotina</taxon>
        <taxon>Pucciniomycetes</taxon>
        <taxon>Pucciniales</taxon>
        <taxon>Pucciniaceae</taxon>
        <taxon>Puccinia</taxon>
    </lineage>
</organism>
<keyword evidence="2" id="KW-1185">Reference proteome</keyword>
<gene>
    <name evidence="1" type="ORF">PGT21_013260</name>
</gene>
<sequence>KAGQPITSISNRYRQPLQIPNSSSLFDRIFHAFSTGTDSIIPSVESSTVIGQDRLTVGRSASRRLIGAVSQTKLSHFRRDPKNELPNRSINRPCINCSDPASRVFKRVQAIDLGFECASPHHPCGIDPASRGFPSVSAVLTQFARMSGPVFIGFADPSRTPSHISYLLNRNFC</sequence>